<evidence type="ECO:0000313" key="6">
    <source>
        <dbReference type="Proteomes" id="UP000550367"/>
    </source>
</evidence>
<evidence type="ECO:0008006" key="7">
    <source>
        <dbReference type="Google" id="ProtNLM"/>
    </source>
</evidence>
<feature type="domain" description="Bacterial Ig" evidence="4">
    <location>
        <begin position="727"/>
        <end position="806"/>
    </location>
</feature>
<feature type="chain" id="PRO_5038713864" description="Bacterial Ig domain-containing protein" evidence="2">
    <location>
        <begin position="27"/>
        <end position="894"/>
    </location>
</feature>
<accession>A0A842F2U4</accession>
<evidence type="ECO:0000256" key="1">
    <source>
        <dbReference type="SAM" id="Coils"/>
    </source>
</evidence>
<evidence type="ECO:0000256" key="2">
    <source>
        <dbReference type="SAM" id="SignalP"/>
    </source>
</evidence>
<organism evidence="5 6">
    <name type="scientific">Listeria booriae</name>
    <dbReference type="NCBI Taxonomy" id="1552123"/>
    <lineage>
        <taxon>Bacteria</taxon>
        <taxon>Bacillati</taxon>
        <taxon>Bacillota</taxon>
        <taxon>Bacilli</taxon>
        <taxon>Bacillales</taxon>
        <taxon>Listeriaceae</taxon>
        <taxon>Listeria</taxon>
    </lineage>
</organism>
<name>A0A842F2U4_9LIST</name>
<feature type="coiled-coil region" evidence="1">
    <location>
        <begin position="475"/>
        <end position="506"/>
    </location>
</feature>
<comment type="caution">
    <text evidence="5">The sequence shown here is derived from an EMBL/GenBank/DDBJ whole genome shotgun (WGS) entry which is preliminary data.</text>
</comment>
<protein>
    <recommendedName>
        <fullName evidence="7">Bacterial Ig domain-containing protein</fullName>
    </recommendedName>
</protein>
<keyword evidence="1" id="KW-0175">Coiled coil</keyword>
<feature type="domain" description="Bacterial Ig" evidence="4">
    <location>
        <begin position="647"/>
        <end position="722"/>
    </location>
</feature>
<dbReference type="InterPro" id="IPR054544">
    <property type="entry name" value="Pest_crys_Cry1Aa_dom-IV"/>
</dbReference>
<dbReference type="Proteomes" id="UP000550367">
    <property type="component" value="Unassembled WGS sequence"/>
</dbReference>
<feature type="domain" description="Pesticidal crystal protein Cry1Aa" evidence="3">
    <location>
        <begin position="374"/>
        <end position="433"/>
    </location>
</feature>
<feature type="domain" description="Pesticidal crystal protein Cry1Aa" evidence="3">
    <location>
        <begin position="502"/>
        <end position="563"/>
    </location>
</feature>
<dbReference type="Pfam" id="PF20622">
    <property type="entry name" value="Big_15"/>
    <property type="match status" value="3"/>
</dbReference>
<evidence type="ECO:0000259" key="4">
    <source>
        <dbReference type="Pfam" id="PF20622"/>
    </source>
</evidence>
<proteinExistence type="predicted"/>
<feature type="domain" description="Pesticidal crystal protein Cry1Aa" evidence="3">
    <location>
        <begin position="576"/>
        <end position="634"/>
    </location>
</feature>
<sequence>MIFKTQIAKKVLATSAALAILGGSIATPINVLSVEAAEAIQTATVLTTGSELINKDLSLVNNRFKNFTITGEYTNTPNAASGFELNGTDSNWYGLNGQTHRMVLKSNPFSYYFPETWAISETAGFTAVTIDTEVGKSYVFDYSYSLSNSNVKTADSNSKLNMEVGVSQYGGDKIKYNTYSLAGNQETTLTDKAQIEFKATSTKTIIYMRTGYTHMNSSGAQHFASLDSYSVTQVNIEADIQKEASVAVNQLFNGNSSGAAIKATTDLAAIQAAQLLVYKVTDSYERSKLQVELNQAYRQLDARLAIANLFENGNVNGKIKASTNQEAINAAQALINNVSTNPGRLPLQADLNKAKNQLTDLGDGSSIEEEAEMNARTLVQALFKNNDMTGTIVTTLAQRHIDEAQKAVNSVTNPTIKAELQANLKKAQEQLNATNAVKGLFNNDNVAGTIKTATTQVSINDAKVLVGVVTNTAKKTELEGQIAEAQKQLDAKLAQVEEQARQEAATNAVKELFNSNDVTGTIKDSTTQDAINNAKELVAAITDTAKKAELEAQLAEAQKQVDAKTAEAAAEKARQEAVEKAIEGLFNNNDVNGTIKDSTTQDAIDQAKELVTTITDADKKAELEKAITEAQKQLTDKETKVEVTGKVNPFILHQDRYLSGTYTGDITAISVDVNGKRYYGGTVNDGEFSFYALDKIANAGDVVIINLHSADKVIQKSITVQIKEATKVTQAAYNVKDSNITGTFNNPDITKMNIVVNGTTYWGGTLTNGTFKFYALDKITSATDEVTMNFYNAKNELILSKNLTITAPVVTSGEITSATVAVGDKNIVGTITGDIKSFGVTIDGVTYNGGTITSDGTFKFYVADKKIKAGSSITIVGYDKSKNTLSEVNIVVSK</sequence>
<dbReference type="RefSeq" id="WP_185551402.1">
    <property type="nucleotide sequence ID" value="NZ_JAARYY010000002.1"/>
</dbReference>
<feature type="coiled-coil region" evidence="1">
    <location>
        <begin position="531"/>
        <end position="583"/>
    </location>
</feature>
<dbReference type="AlphaFoldDB" id="A0A842F2U4"/>
<keyword evidence="2" id="KW-0732">Signal</keyword>
<feature type="domain" description="Pesticidal crystal protein Cry1Aa" evidence="3">
    <location>
        <begin position="241"/>
        <end position="302"/>
    </location>
</feature>
<dbReference type="EMBL" id="JAARYY010000002">
    <property type="protein sequence ID" value="MBC2243108.1"/>
    <property type="molecule type" value="Genomic_DNA"/>
</dbReference>
<feature type="domain" description="Bacterial Ig" evidence="4">
    <location>
        <begin position="813"/>
        <end position="893"/>
    </location>
</feature>
<feature type="signal peptide" evidence="2">
    <location>
        <begin position="1"/>
        <end position="26"/>
    </location>
</feature>
<evidence type="ECO:0000313" key="5">
    <source>
        <dbReference type="EMBL" id="MBC2243108.1"/>
    </source>
</evidence>
<reference evidence="5 6" key="1">
    <citation type="submission" date="2020-03" db="EMBL/GenBank/DDBJ databases">
        <title>Soil Listeria distribution.</title>
        <authorList>
            <person name="Liao J."/>
            <person name="Wiedmann M."/>
        </authorList>
    </citation>
    <scope>NUCLEOTIDE SEQUENCE [LARGE SCALE GENOMIC DNA]</scope>
    <source>
        <strain evidence="5 6">FSL L7-0153</strain>
    </source>
</reference>
<dbReference type="InterPro" id="IPR046746">
    <property type="entry name" value="Big_15"/>
</dbReference>
<dbReference type="Pfam" id="PF18449">
    <property type="entry name" value="Endotoxin_C2"/>
    <property type="match status" value="4"/>
</dbReference>
<evidence type="ECO:0000259" key="3">
    <source>
        <dbReference type="Pfam" id="PF18449"/>
    </source>
</evidence>
<gene>
    <name evidence="5" type="ORF">HCB25_03445</name>
</gene>